<dbReference type="EMBL" id="RHQL01000021">
    <property type="protein sequence ID" value="RRV04677.1"/>
    <property type="molecule type" value="Genomic_DNA"/>
</dbReference>
<proteinExistence type="predicted"/>
<name>A0A3R9AKC3_9GAMM</name>
<gene>
    <name evidence="1" type="ORF">EGJ28_21915</name>
</gene>
<evidence type="ECO:0000313" key="2">
    <source>
        <dbReference type="Proteomes" id="UP000276506"/>
    </source>
</evidence>
<protein>
    <submittedName>
        <fullName evidence="1">Uncharacterized protein</fullName>
    </submittedName>
</protein>
<accession>A0A3R9AKC3</accession>
<comment type="caution">
    <text evidence="1">The sequence shown here is derived from an EMBL/GenBank/DDBJ whole genome shotgun (WGS) entry which is preliminary data.</text>
</comment>
<dbReference type="Proteomes" id="UP000276506">
    <property type="component" value="Unassembled WGS sequence"/>
</dbReference>
<organism evidence="1 2">
    <name type="scientific">Stutzerimonas xanthomarina</name>
    <dbReference type="NCBI Taxonomy" id="271420"/>
    <lineage>
        <taxon>Bacteria</taxon>
        <taxon>Pseudomonadati</taxon>
        <taxon>Pseudomonadota</taxon>
        <taxon>Gammaproteobacteria</taxon>
        <taxon>Pseudomonadales</taxon>
        <taxon>Pseudomonadaceae</taxon>
        <taxon>Stutzerimonas</taxon>
    </lineage>
</organism>
<dbReference type="RefSeq" id="WP_125940399.1">
    <property type="nucleotide sequence ID" value="NZ_RHQL01000021.1"/>
</dbReference>
<dbReference type="AlphaFoldDB" id="A0A3R9AKC3"/>
<reference evidence="1 2" key="1">
    <citation type="submission" date="2018-10" db="EMBL/GenBank/DDBJ databases">
        <title>Transmission dynamics of multidrug resistant bacteria on intensive care unit surfaces.</title>
        <authorList>
            <person name="D'Souza A.W."/>
            <person name="Potter R.F."/>
            <person name="Wallace M."/>
            <person name="Shupe A."/>
            <person name="Patel S."/>
            <person name="Sun S."/>
            <person name="Gul D."/>
            <person name="Kwon J.H."/>
            <person name="Andleeb S."/>
            <person name="Burnham C.-A.D."/>
            <person name="Dantas G."/>
        </authorList>
    </citation>
    <scope>NUCLEOTIDE SEQUENCE [LARGE SCALE GENOMIC DNA]</scope>
    <source>
        <strain evidence="1 2">PX_177</strain>
    </source>
</reference>
<evidence type="ECO:0000313" key="1">
    <source>
        <dbReference type="EMBL" id="RRV04677.1"/>
    </source>
</evidence>
<sequence>MLINFAEKHRQYLIAQEQADGGWAYTPVNPGNGNAGIYLSNHQIFSNAALGLGVYLRNEMNSGVAVKVHAGLKLLFSRAVNGRFALHNDPGHISVTLDIAGVIPFYQWLSGDTATLRYEEPRRSREHYRMLTGFQAGQTFEMTLRASLTDGTTGDMRTIEVGLSSADIFHLQAHCVGLAKLLYPTLSDELLTTHLRRRVGALQVAQSAVSAGHPTPTLIDGVTIQAQAENGPRRDPAKCSRAVYGVGMGKWPRRHLPTIEFIQSQSVEQMDTLIKAGNSGDFSGWDSIYNRLTSAPEHIG</sequence>